<dbReference type="PANTHER" id="PTHR10826:SF1">
    <property type="entry name" value="COMPLEMENT COMPONENT 1 Q SUBCOMPONENT-BINDING PROTEIN, MITOCHONDRIAL"/>
    <property type="match status" value="1"/>
</dbReference>
<gene>
    <name evidence="2" type="ORF">DAEQUDRAFT_710618</name>
</gene>
<protein>
    <submittedName>
        <fullName evidence="2">Mitochondrial glyco protein</fullName>
    </submittedName>
</protein>
<dbReference type="OrthoDB" id="278212at2759"/>
<accession>A0A165Q6X6</accession>
<dbReference type="Pfam" id="PF02330">
    <property type="entry name" value="MAM33"/>
    <property type="match status" value="1"/>
</dbReference>
<reference evidence="2 3" key="1">
    <citation type="journal article" date="2016" name="Mol. Biol. Evol.">
        <title>Comparative Genomics of Early-Diverging Mushroom-Forming Fungi Provides Insights into the Origins of Lignocellulose Decay Capabilities.</title>
        <authorList>
            <person name="Nagy L.G."/>
            <person name="Riley R."/>
            <person name="Tritt A."/>
            <person name="Adam C."/>
            <person name="Daum C."/>
            <person name="Floudas D."/>
            <person name="Sun H."/>
            <person name="Yadav J.S."/>
            <person name="Pangilinan J."/>
            <person name="Larsson K.H."/>
            <person name="Matsuura K."/>
            <person name="Barry K."/>
            <person name="Labutti K."/>
            <person name="Kuo R."/>
            <person name="Ohm R.A."/>
            <person name="Bhattacharya S.S."/>
            <person name="Shirouzu T."/>
            <person name="Yoshinaga Y."/>
            <person name="Martin F.M."/>
            <person name="Grigoriev I.V."/>
            <person name="Hibbett D.S."/>
        </authorList>
    </citation>
    <scope>NUCLEOTIDE SEQUENCE [LARGE SCALE GENOMIC DNA]</scope>
    <source>
        <strain evidence="2 3">L-15889</strain>
    </source>
</reference>
<dbReference type="SUPFAM" id="SSF54529">
    <property type="entry name" value="Mitochondrial glycoprotein MAM33-like"/>
    <property type="match status" value="1"/>
</dbReference>
<dbReference type="STRING" id="1314783.A0A165Q6X6"/>
<proteinExistence type="predicted"/>
<name>A0A165Q6X6_9APHY</name>
<keyword evidence="3" id="KW-1185">Reference proteome</keyword>
<organism evidence="2 3">
    <name type="scientific">Daedalea quercina L-15889</name>
    <dbReference type="NCBI Taxonomy" id="1314783"/>
    <lineage>
        <taxon>Eukaryota</taxon>
        <taxon>Fungi</taxon>
        <taxon>Dikarya</taxon>
        <taxon>Basidiomycota</taxon>
        <taxon>Agaricomycotina</taxon>
        <taxon>Agaricomycetes</taxon>
        <taxon>Polyporales</taxon>
        <taxon>Fomitopsis</taxon>
    </lineage>
</organism>
<evidence type="ECO:0000256" key="1">
    <source>
        <dbReference type="SAM" id="MobiDB-lite"/>
    </source>
</evidence>
<evidence type="ECO:0000313" key="2">
    <source>
        <dbReference type="EMBL" id="KZT69088.1"/>
    </source>
</evidence>
<dbReference type="PANTHER" id="PTHR10826">
    <property type="entry name" value="COMPLEMENT COMPONENT 1"/>
    <property type="match status" value="1"/>
</dbReference>
<sequence length="270" mass="30234">MSAIRTLRHISLSSSRAFVVRGAARSASRFALPIFAARASPVASRAFSVSARRFGEGASDVALSQKLGEELQYEKESASDAEPEFVRAFRAQGVWEIDDIPGNDEIALKRKFGNENVRLMFSIADIQNEQETEFEEGQEGEASEEASEDQPIHSYPIRCSLSLTKTGTNGAINVDALCQDGAFLIDNISFYNDAAVGTELTAESDWKRRGLYIGPQFDTLDVAVQEEFEQWLKERGINDDLATFIPEYAEWKEQKEYVSWLQHVKKFIEA</sequence>
<dbReference type="AlphaFoldDB" id="A0A165Q6X6"/>
<evidence type="ECO:0000313" key="3">
    <source>
        <dbReference type="Proteomes" id="UP000076727"/>
    </source>
</evidence>
<dbReference type="InterPro" id="IPR003428">
    <property type="entry name" value="MAM33"/>
</dbReference>
<dbReference type="InterPro" id="IPR036561">
    <property type="entry name" value="MAM33_sf"/>
</dbReference>
<dbReference type="EMBL" id="KV429060">
    <property type="protein sequence ID" value="KZT69088.1"/>
    <property type="molecule type" value="Genomic_DNA"/>
</dbReference>
<dbReference type="GO" id="GO:0005759">
    <property type="term" value="C:mitochondrial matrix"/>
    <property type="evidence" value="ECO:0007669"/>
    <property type="project" value="InterPro"/>
</dbReference>
<feature type="region of interest" description="Disordered" evidence="1">
    <location>
        <begin position="130"/>
        <end position="151"/>
    </location>
</feature>
<dbReference type="Gene3D" id="3.10.280.10">
    <property type="entry name" value="Mitochondrial glycoprotein"/>
    <property type="match status" value="1"/>
</dbReference>
<feature type="compositionally biased region" description="Acidic residues" evidence="1">
    <location>
        <begin position="130"/>
        <end position="148"/>
    </location>
</feature>
<dbReference type="GO" id="GO:0042256">
    <property type="term" value="P:cytosolic ribosome assembly"/>
    <property type="evidence" value="ECO:0007669"/>
    <property type="project" value="TreeGrafter"/>
</dbReference>
<dbReference type="Proteomes" id="UP000076727">
    <property type="component" value="Unassembled WGS sequence"/>
</dbReference>